<dbReference type="EMBL" id="JABBWD010000009">
    <property type="protein sequence ID" value="KAG1780457.1"/>
    <property type="molecule type" value="Genomic_DNA"/>
</dbReference>
<dbReference type="PANTHER" id="PTHR10492:SF95">
    <property type="entry name" value="HELITRON HELICASE-LIKE DOMAIN-CONTAINING PROTEIN"/>
    <property type="match status" value="1"/>
</dbReference>
<comment type="cofactor">
    <cofactor evidence="1">
        <name>Mg(2+)</name>
        <dbReference type="ChEBI" id="CHEBI:18420"/>
    </cofactor>
</comment>
<keyword evidence="1" id="KW-0547">Nucleotide-binding</keyword>
<evidence type="ECO:0000313" key="3">
    <source>
        <dbReference type="EMBL" id="KAG1780457.1"/>
    </source>
</evidence>
<comment type="catalytic activity">
    <reaction evidence="1">
        <text>ATP + H2O = ADP + phosphate + H(+)</text>
        <dbReference type="Rhea" id="RHEA:13065"/>
        <dbReference type="ChEBI" id="CHEBI:15377"/>
        <dbReference type="ChEBI" id="CHEBI:15378"/>
        <dbReference type="ChEBI" id="CHEBI:30616"/>
        <dbReference type="ChEBI" id="CHEBI:43474"/>
        <dbReference type="ChEBI" id="CHEBI:456216"/>
        <dbReference type="EC" id="5.6.2.3"/>
    </reaction>
</comment>
<dbReference type="GO" id="GO:0043139">
    <property type="term" value="F:5'-3' DNA helicase activity"/>
    <property type="evidence" value="ECO:0007669"/>
    <property type="project" value="UniProtKB-EC"/>
</dbReference>
<gene>
    <name evidence="3" type="ORF">EV702DRAFT_949544</name>
</gene>
<feature type="non-terminal residue" evidence="3">
    <location>
        <position position="60"/>
    </location>
</feature>
<keyword evidence="1" id="KW-0067">ATP-binding</keyword>
<keyword evidence="1" id="KW-0234">DNA repair</keyword>
<comment type="similarity">
    <text evidence="1">Belongs to the helicase family.</text>
</comment>
<keyword evidence="1" id="KW-0378">Hydrolase</keyword>
<dbReference type="GO" id="GO:0000723">
    <property type="term" value="P:telomere maintenance"/>
    <property type="evidence" value="ECO:0007669"/>
    <property type="project" value="InterPro"/>
</dbReference>
<feature type="domain" description="DNA helicase Pif1-like DEAD-box helicase" evidence="2">
    <location>
        <begin position="2"/>
        <end position="60"/>
    </location>
</feature>
<proteinExistence type="inferred from homology"/>
<dbReference type="InterPro" id="IPR010285">
    <property type="entry name" value="DNA_helicase_pif1-like_DEAD"/>
</dbReference>
<keyword evidence="1" id="KW-0347">Helicase</keyword>
<dbReference type="GO" id="GO:0006310">
    <property type="term" value="P:DNA recombination"/>
    <property type="evidence" value="ECO:0007669"/>
    <property type="project" value="UniProtKB-KW"/>
</dbReference>
<dbReference type="EC" id="5.6.2.3" evidence="1"/>
<keyword evidence="1" id="KW-0227">DNA damage</keyword>
<dbReference type="GO" id="GO:0016787">
    <property type="term" value="F:hydrolase activity"/>
    <property type="evidence" value="ECO:0007669"/>
    <property type="project" value="UniProtKB-KW"/>
</dbReference>
<dbReference type="Pfam" id="PF05970">
    <property type="entry name" value="PIF1"/>
    <property type="match status" value="1"/>
</dbReference>
<name>A0A9P7A132_9AGAM</name>
<protein>
    <recommendedName>
        <fullName evidence="1">ATP-dependent DNA helicase</fullName>
        <ecNumber evidence="1">5.6.2.3</ecNumber>
    </recommendedName>
</protein>
<dbReference type="AlphaFoldDB" id="A0A9P7A132"/>
<feature type="non-terminal residue" evidence="3">
    <location>
        <position position="1"/>
    </location>
</feature>
<evidence type="ECO:0000256" key="1">
    <source>
        <dbReference type="RuleBase" id="RU363044"/>
    </source>
</evidence>
<keyword evidence="1" id="KW-0233">DNA recombination</keyword>
<evidence type="ECO:0000259" key="2">
    <source>
        <dbReference type="Pfam" id="PF05970"/>
    </source>
</evidence>
<evidence type="ECO:0000313" key="4">
    <source>
        <dbReference type="Proteomes" id="UP000714275"/>
    </source>
</evidence>
<accession>A0A9P7A132</accession>
<dbReference type="GO" id="GO:0005524">
    <property type="term" value="F:ATP binding"/>
    <property type="evidence" value="ECO:0007669"/>
    <property type="project" value="UniProtKB-KW"/>
</dbReference>
<organism evidence="3 4">
    <name type="scientific">Suillus placidus</name>
    <dbReference type="NCBI Taxonomy" id="48579"/>
    <lineage>
        <taxon>Eukaryota</taxon>
        <taxon>Fungi</taxon>
        <taxon>Dikarya</taxon>
        <taxon>Basidiomycota</taxon>
        <taxon>Agaricomycotina</taxon>
        <taxon>Agaricomycetes</taxon>
        <taxon>Agaricomycetidae</taxon>
        <taxon>Boletales</taxon>
        <taxon>Suillineae</taxon>
        <taxon>Suillaceae</taxon>
        <taxon>Suillus</taxon>
    </lineage>
</organism>
<keyword evidence="4" id="KW-1185">Reference proteome</keyword>
<dbReference type="Proteomes" id="UP000714275">
    <property type="component" value="Unassembled WGS sequence"/>
</dbReference>
<comment type="caution">
    <text evidence="3">The sequence shown here is derived from an EMBL/GenBank/DDBJ whole genome shotgun (WGS) entry which is preliminary data.</text>
</comment>
<sequence>QADLIRNASAIIWDELLMANKAAWECVNDLCCQIMNVYNKPFGGIPIIGLGNFRQVAPVI</sequence>
<reference evidence="3" key="1">
    <citation type="journal article" date="2020" name="New Phytol.">
        <title>Comparative genomics reveals dynamic genome evolution in host specialist ectomycorrhizal fungi.</title>
        <authorList>
            <person name="Lofgren L.A."/>
            <person name="Nguyen N.H."/>
            <person name="Vilgalys R."/>
            <person name="Ruytinx J."/>
            <person name="Liao H.L."/>
            <person name="Branco S."/>
            <person name="Kuo A."/>
            <person name="LaButti K."/>
            <person name="Lipzen A."/>
            <person name="Andreopoulos W."/>
            <person name="Pangilinan J."/>
            <person name="Riley R."/>
            <person name="Hundley H."/>
            <person name="Na H."/>
            <person name="Barry K."/>
            <person name="Grigoriev I.V."/>
            <person name="Stajich J.E."/>
            <person name="Kennedy P.G."/>
        </authorList>
    </citation>
    <scope>NUCLEOTIDE SEQUENCE</scope>
    <source>
        <strain evidence="3">DOB743</strain>
    </source>
</reference>
<dbReference type="OrthoDB" id="3366231at2759"/>
<dbReference type="GO" id="GO:0006281">
    <property type="term" value="P:DNA repair"/>
    <property type="evidence" value="ECO:0007669"/>
    <property type="project" value="UniProtKB-KW"/>
</dbReference>
<dbReference type="PANTHER" id="PTHR10492">
    <property type="match status" value="1"/>
</dbReference>